<evidence type="ECO:0000256" key="6">
    <source>
        <dbReference type="SAM" id="Phobius"/>
    </source>
</evidence>
<gene>
    <name evidence="7" type="ORF">SCLCIDRAFT_1093871</name>
</gene>
<comment type="subcellular location">
    <subcellularLocation>
        <location evidence="1">Endoplasmic reticulum membrane</location>
        <topology evidence="1">Multi-pass membrane protein</topology>
    </subcellularLocation>
</comment>
<keyword evidence="3" id="KW-0256">Endoplasmic reticulum</keyword>
<dbReference type="HOGENOM" id="CLU_122021_2_2_1"/>
<proteinExistence type="predicted"/>
<evidence type="ECO:0000256" key="5">
    <source>
        <dbReference type="ARBA" id="ARBA00023136"/>
    </source>
</evidence>
<sequence>MATSSLSPRLRHYARRQYTCFETTFAINTFEPWEKVVFFIVFSFLLLVFFRGVCYALPSHLFTMQKRAMYYLWGNSVAEDIARFRVATAVKDL</sequence>
<accession>A0A0C3DQ64</accession>
<dbReference type="Pfam" id="PF11779">
    <property type="entry name" value="SPT_ssu-like"/>
    <property type="match status" value="1"/>
</dbReference>
<dbReference type="EMBL" id="KN822087">
    <property type="protein sequence ID" value="KIM58339.1"/>
    <property type="molecule type" value="Genomic_DNA"/>
</dbReference>
<reference evidence="7 8" key="1">
    <citation type="submission" date="2014-04" db="EMBL/GenBank/DDBJ databases">
        <authorList>
            <consortium name="DOE Joint Genome Institute"/>
            <person name="Kuo A."/>
            <person name="Kohler A."/>
            <person name="Nagy L.G."/>
            <person name="Floudas D."/>
            <person name="Copeland A."/>
            <person name="Barry K.W."/>
            <person name="Cichocki N."/>
            <person name="Veneault-Fourrey C."/>
            <person name="LaButti K."/>
            <person name="Lindquist E.A."/>
            <person name="Lipzen A."/>
            <person name="Lundell T."/>
            <person name="Morin E."/>
            <person name="Murat C."/>
            <person name="Sun H."/>
            <person name="Tunlid A."/>
            <person name="Henrissat B."/>
            <person name="Grigoriev I.V."/>
            <person name="Hibbett D.S."/>
            <person name="Martin F."/>
            <person name="Nordberg H.P."/>
            <person name="Cantor M.N."/>
            <person name="Hua S.X."/>
        </authorList>
    </citation>
    <scope>NUCLEOTIDE SEQUENCE [LARGE SCALE GENOMIC DNA]</scope>
    <source>
        <strain evidence="7 8">Foug A</strain>
    </source>
</reference>
<protein>
    <submittedName>
        <fullName evidence="7">Uncharacterized protein</fullName>
    </submittedName>
</protein>
<reference evidence="8" key="2">
    <citation type="submission" date="2015-01" db="EMBL/GenBank/DDBJ databases">
        <title>Evolutionary Origins and Diversification of the Mycorrhizal Mutualists.</title>
        <authorList>
            <consortium name="DOE Joint Genome Institute"/>
            <consortium name="Mycorrhizal Genomics Consortium"/>
            <person name="Kohler A."/>
            <person name="Kuo A."/>
            <person name="Nagy L.G."/>
            <person name="Floudas D."/>
            <person name="Copeland A."/>
            <person name="Barry K.W."/>
            <person name="Cichocki N."/>
            <person name="Veneault-Fourrey C."/>
            <person name="LaButti K."/>
            <person name="Lindquist E.A."/>
            <person name="Lipzen A."/>
            <person name="Lundell T."/>
            <person name="Morin E."/>
            <person name="Murat C."/>
            <person name="Riley R."/>
            <person name="Ohm R."/>
            <person name="Sun H."/>
            <person name="Tunlid A."/>
            <person name="Henrissat B."/>
            <person name="Grigoriev I.V."/>
            <person name="Hibbett D.S."/>
            <person name="Martin F."/>
        </authorList>
    </citation>
    <scope>NUCLEOTIDE SEQUENCE [LARGE SCALE GENOMIC DNA]</scope>
    <source>
        <strain evidence="8">Foug A</strain>
    </source>
</reference>
<keyword evidence="5 6" id="KW-0472">Membrane</keyword>
<dbReference type="InParanoid" id="A0A0C3DQ64"/>
<dbReference type="AlphaFoldDB" id="A0A0C3DQ64"/>
<keyword evidence="2 6" id="KW-0812">Transmembrane</keyword>
<evidence type="ECO:0000256" key="2">
    <source>
        <dbReference type="ARBA" id="ARBA00022692"/>
    </source>
</evidence>
<dbReference type="InterPro" id="IPR024512">
    <property type="entry name" value="Ser_palmitoyltrfase_ssu-like"/>
</dbReference>
<dbReference type="STRING" id="1036808.A0A0C3DQ64"/>
<feature type="transmembrane region" description="Helical" evidence="6">
    <location>
        <begin position="36"/>
        <end position="57"/>
    </location>
</feature>
<evidence type="ECO:0000313" key="7">
    <source>
        <dbReference type="EMBL" id="KIM58339.1"/>
    </source>
</evidence>
<evidence type="ECO:0000256" key="1">
    <source>
        <dbReference type="ARBA" id="ARBA00004477"/>
    </source>
</evidence>
<dbReference type="OrthoDB" id="202672at2759"/>
<dbReference type="GO" id="GO:0005789">
    <property type="term" value="C:endoplasmic reticulum membrane"/>
    <property type="evidence" value="ECO:0007669"/>
    <property type="project" value="UniProtKB-SubCell"/>
</dbReference>
<keyword evidence="4 6" id="KW-1133">Transmembrane helix</keyword>
<evidence type="ECO:0000313" key="8">
    <source>
        <dbReference type="Proteomes" id="UP000053989"/>
    </source>
</evidence>
<name>A0A0C3DQ64_9AGAM</name>
<organism evidence="7 8">
    <name type="scientific">Scleroderma citrinum Foug A</name>
    <dbReference type="NCBI Taxonomy" id="1036808"/>
    <lineage>
        <taxon>Eukaryota</taxon>
        <taxon>Fungi</taxon>
        <taxon>Dikarya</taxon>
        <taxon>Basidiomycota</taxon>
        <taxon>Agaricomycotina</taxon>
        <taxon>Agaricomycetes</taxon>
        <taxon>Agaricomycetidae</taxon>
        <taxon>Boletales</taxon>
        <taxon>Sclerodermatineae</taxon>
        <taxon>Sclerodermataceae</taxon>
        <taxon>Scleroderma</taxon>
    </lineage>
</organism>
<dbReference type="Proteomes" id="UP000053989">
    <property type="component" value="Unassembled WGS sequence"/>
</dbReference>
<evidence type="ECO:0000256" key="3">
    <source>
        <dbReference type="ARBA" id="ARBA00022824"/>
    </source>
</evidence>
<keyword evidence="8" id="KW-1185">Reference proteome</keyword>
<evidence type="ECO:0000256" key="4">
    <source>
        <dbReference type="ARBA" id="ARBA00022989"/>
    </source>
</evidence>